<feature type="compositionally biased region" description="Low complexity" evidence="2">
    <location>
        <begin position="208"/>
        <end position="217"/>
    </location>
</feature>
<dbReference type="GeneID" id="25473465"/>
<feature type="compositionally biased region" description="Low complexity" evidence="2">
    <location>
        <begin position="261"/>
        <end position="279"/>
    </location>
</feature>
<sequence>MTGKPGAREAGGKPVGERLSSRVFSSRDSARKEDQESCSCGATTTAESPADAPGEFAAAAAAAAAGTCAALAADRWAEALSIAIPSGVCDPAQPEGPSGKDPAKSCCCSAAAASAPNCSSQSSLEAAKPLESQPSEPGPKSMAQRAEASAAAAAENGCSTDLAVACSCEEASQAADDQGCRGAASEGRRGSTRSGNSQQSEEEPAEPPFAAAAAPEAAETEAAADPEAQGAPEEPRASQTSGGGAPTPACAAHAAPEEPEAPGGVEAAEGAAAAHAATPRTRDKRRIKRPARYEEWVAEVSHAGEEDPSSLGNGSPKQLQSRKGRKPSVRAANETPKPSKRKDRTLEGAAALDPDPCGARAAATAAAASVGSRKRRLLSWLDMGAVQAAVGFGVSQPSRSSDRAVATGLAAAAAAASALAAPLTARAAAAADRAADEEAPPLDGIQAVFSKAMEILKGPPAEEQQQQQQQRPPGANLALEKREQQPVEEDRANEPRGRAQGGAASPSACSGRQTPPAAAAAAAAARSAAARDGPGQGPQSASAPWAALTTEFEEAAEQTAKEAAAKAAAAAAAAGRGPTTEPRLTEPDIVRRFLLQHGRKPPQPAMRAPPQRADQQLQMIQEQLLEQHRQQCARGTIRSQSRARAANLQRQVHSLQGLSDDSLLRQLHLAREQLQRRQQNELQQLQEDIERHLLASAIKEEQQRADSGREPAAANLQQLQQHLQQQLQQQLRTTSAPQQQQRVHGHQDVLFEQLRQLALLENIEALLTPHRSSSEGRNRADKAEEVLPPPLSATQTKSENDQAGR</sequence>
<feature type="region of interest" description="Disordered" evidence="2">
    <location>
        <begin position="1"/>
        <end position="50"/>
    </location>
</feature>
<keyword evidence="4" id="KW-1185">Reference proteome</keyword>
<reference evidence="3" key="1">
    <citation type="submission" date="2013-10" db="EMBL/GenBank/DDBJ databases">
        <title>Genomic analysis of the causative agents of coccidiosis in chickens.</title>
        <authorList>
            <person name="Reid A.J."/>
            <person name="Blake D."/>
            <person name="Billington K."/>
            <person name="Browne H."/>
            <person name="Dunn M."/>
            <person name="Hung S."/>
            <person name="Kawahara F."/>
            <person name="Miranda-Saavedra D."/>
            <person name="Mourier T."/>
            <person name="Nagra H."/>
            <person name="Otto T.D."/>
            <person name="Rawlings N."/>
            <person name="Sanchez A."/>
            <person name="Sanders M."/>
            <person name="Subramaniam C."/>
            <person name="Tay Y."/>
            <person name="Dear P."/>
            <person name="Doerig C."/>
            <person name="Gruber A."/>
            <person name="Parkinson J."/>
            <person name="Shirley M."/>
            <person name="Wan K.L."/>
            <person name="Berriman M."/>
            <person name="Tomley F."/>
            <person name="Pain A."/>
        </authorList>
    </citation>
    <scope>NUCLEOTIDE SEQUENCE [LARGE SCALE GENOMIC DNA]</scope>
    <source>
        <strain evidence="3">Houghton</strain>
    </source>
</reference>
<feature type="compositionally biased region" description="Polar residues" evidence="2">
    <location>
        <begin position="310"/>
        <end position="319"/>
    </location>
</feature>
<feature type="compositionally biased region" description="Basic and acidic residues" evidence="2">
    <location>
        <begin position="1"/>
        <end position="20"/>
    </location>
</feature>
<feature type="region of interest" description="Disordered" evidence="2">
    <location>
        <begin position="768"/>
        <end position="805"/>
    </location>
</feature>
<dbReference type="RefSeq" id="XP_013440439.1">
    <property type="nucleotide sequence ID" value="XM_013584985.1"/>
</dbReference>
<evidence type="ECO:0000256" key="1">
    <source>
        <dbReference type="SAM" id="Coils"/>
    </source>
</evidence>
<accession>U6MFT1</accession>
<feature type="coiled-coil region" evidence="1">
    <location>
        <begin position="664"/>
        <end position="733"/>
    </location>
</feature>
<evidence type="ECO:0000313" key="4">
    <source>
        <dbReference type="Proteomes" id="UP000030754"/>
    </source>
</evidence>
<feature type="compositionally biased region" description="Basic and acidic residues" evidence="2">
    <location>
        <begin position="772"/>
        <end position="785"/>
    </location>
</feature>
<feature type="compositionally biased region" description="Low complexity" evidence="2">
    <location>
        <begin position="143"/>
        <end position="154"/>
    </location>
</feature>
<dbReference type="Proteomes" id="UP000030754">
    <property type="component" value="Unassembled WGS sequence"/>
</dbReference>
<feature type="compositionally biased region" description="Low complexity" evidence="2">
    <location>
        <begin position="359"/>
        <end position="368"/>
    </location>
</feature>
<evidence type="ECO:0000256" key="2">
    <source>
        <dbReference type="SAM" id="MobiDB-lite"/>
    </source>
</evidence>
<feature type="compositionally biased region" description="Low complexity" evidence="2">
    <location>
        <begin position="517"/>
        <end position="531"/>
    </location>
</feature>
<protein>
    <submittedName>
        <fullName evidence="3">Uncharacterized protein</fullName>
    </submittedName>
</protein>
<gene>
    <name evidence="3" type="ORF">ENH_00033010</name>
</gene>
<feature type="region of interest" description="Disordered" evidence="2">
    <location>
        <begin position="86"/>
        <end position="105"/>
    </location>
</feature>
<feature type="compositionally biased region" description="Basic and acidic residues" evidence="2">
    <location>
        <begin position="479"/>
        <end position="497"/>
    </location>
</feature>
<dbReference type="AlphaFoldDB" id="U6MFT1"/>
<name>U6MFT1_9EIME</name>
<dbReference type="OrthoDB" id="10431842at2759"/>
<organism evidence="3 4">
    <name type="scientific">Eimeria necatrix</name>
    <dbReference type="NCBI Taxonomy" id="51315"/>
    <lineage>
        <taxon>Eukaryota</taxon>
        <taxon>Sar</taxon>
        <taxon>Alveolata</taxon>
        <taxon>Apicomplexa</taxon>
        <taxon>Conoidasida</taxon>
        <taxon>Coccidia</taxon>
        <taxon>Eucoccidiorida</taxon>
        <taxon>Eimeriorina</taxon>
        <taxon>Eimeriidae</taxon>
        <taxon>Eimeria</taxon>
    </lineage>
</organism>
<dbReference type="EMBL" id="HG722696">
    <property type="protein sequence ID" value="CDJ63077.1"/>
    <property type="molecule type" value="Genomic_DNA"/>
</dbReference>
<feature type="compositionally biased region" description="Polar residues" evidence="2">
    <location>
        <begin position="37"/>
        <end position="47"/>
    </location>
</feature>
<feature type="compositionally biased region" description="Low complexity" evidence="2">
    <location>
        <begin position="114"/>
        <end position="123"/>
    </location>
</feature>
<proteinExistence type="predicted"/>
<feature type="region of interest" description="Disordered" evidence="2">
    <location>
        <begin position="173"/>
        <end position="370"/>
    </location>
</feature>
<dbReference type="VEuPathDB" id="ToxoDB:ENH_00033010"/>
<evidence type="ECO:0000313" key="3">
    <source>
        <dbReference type="EMBL" id="CDJ63077.1"/>
    </source>
</evidence>
<feature type="region of interest" description="Disordered" evidence="2">
    <location>
        <begin position="114"/>
        <end position="154"/>
    </location>
</feature>
<keyword evidence="1" id="KW-0175">Coiled coil</keyword>
<reference evidence="3" key="2">
    <citation type="submission" date="2013-10" db="EMBL/GenBank/DDBJ databases">
        <authorList>
            <person name="Aslett M."/>
        </authorList>
    </citation>
    <scope>NUCLEOTIDE SEQUENCE [LARGE SCALE GENOMIC DNA]</scope>
    <source>
        <strain evidence="3">Houghton</strain>
    </source>
</reference>
<feature type="region of interest" description="Disordered" evidence="2">
    <location>
        <begin position="428"/>
        <end position="544"/>
    </location>
</feature>